<evidence type="ECO:0008006" key="6">
    <source>
        <dbReference type="Google" id="ProtNLM"/>
    </source>
</evidence>
<feature type="region of interest" description="Disordered" evidence="2">
    <location>
        <begin position="39"/>
        <end position="102"/>
    </location>
</feature>
<gene>
    <name evidence="4" type="ORF">SASPL_111560</name>
</gene>
<protein>
    <recommendedName>
        <fullName evidence="6">Dormancyauxin associated</fullName>
    </recommendedName>
</protein>
<dbReference type="Proteomes" id="UP000298416">
    <property type="component" value="Unassembled WGS sequence"/>
</dbReference>
<evidence type="ECO:0000256" key="1">
    <source>
        <dbReference type="ARBA" id="ARBA00010502"/>
    </source>
</evidence>
<sequence length="134" mass="14214">MLTFSLSMGLLDHLWDDTVAGPPPDTGLGKLTKHATFSFRSNSGKESEQVMDNRRSFGEDGVRVTRSIMIVKPPQGSQKDSPPVSPAGSTPPVSPFAGGGGKEAFRFRRRSASFAYEKARGGRGAGGSPPAYDV</sequence>
<proteinExistence type="inferred from homology"/>
<dbReference type="PANTHER" id="PTHR33565">
    <property type="entry name" value="DORMANCY-ASSOCIATED PROTEIN 1"/>
    <property type="match status" value="1"/>
</dbReference>
<evidence type="ECO:0000313" key="4">
    <source>
        <dbReference type="EMBL" id="KAG6427318.1"/>
    </source>
</evidence>
<comment type="similarity">
    <text evidence="1">Belongs to the DRM1/ARP family.</text>
</comment>
<evidence type="ECO:0000256" key="2">
    <source>
        <dbReference type="SAM" id="MobiDB-lite"/>
    </source>
</evidence>
<reference evidence="4" key="1">
    <citation type="submission" date="2018-01" db="EMBL/GenBank/DDBJ databases">
        <authorList>
            <person name="Mao J.F."/>
        </authorList>
    </citation>
    <scope>NUCLEOTIDE SEQUENCE</scope>
    <source>
        <strain evidence="4">Huo1</strain>
        <tissue evidence="4">Leaf</tissue>
    </source>
</reference>
<feature type="chain" id="PRO_5036499627" description="Dormancyauxin associated" evidence="3">
    <location>
        <begin position="21"/>
        <end position="134"/>
    </location>
</feature>
<keyword evidence="3" id="KW-0732">Signal</keyword>
<organism evidence="4">
    <name type="scientific">Salvia splendens</name>
    <name type="common">Scarlet sage</name>
    <dbReference type="NCBI Taxonomy" id="180675"/>
    <lineage>
        <taxon>Eukaryota</taxon>
        <taxon>Viridiplantae</taxon>
        <taxon>Streptophyta</taxon>
        <taxon>Embryophyta</taxon>
        <taxon>Tracheophyta</taxon>
        <taxon>Spermatophyta</taxon>
        <taxon>Magnoliopsida</taxon>
        <taxon>eudicotyledons</taxon>
        <taxon>Gunneridae</taxon>
        <taxon>Pentapetalae</taxon>
        <taxon>asterids</taxon>
        <taxon>lamiids</taxon>
        <taxon>Lamiales</taxon>
        <taxon>Lamiaceae</taxon>
        <taxon>Nepetoideae</taxon>
        <taxon>Mentheae</taxon>
        <taxon>Salviinae</taxon>
        <taxon>Salvia</taxon>
        <taxon>Salvia subgen. Calosphace</taxon>
        <taxon>core Calosphace</taxon>
    </lineage>
</organism>
<dbReference type="Pfam" id="PF05564">
    <property type="entry name" value="Auxin_repressed"/>
    <property type="match status" value="1"/>
</dbReference>
<comment type="caution">
    <text evidence="4">The sequence shown here is derived from an EMBL/GenBank/DDBJ whole genome shotgun (WGS) entry which is preliminary data.</text>
</comment>
<accession>A0A8X9A3S1</accession>
<feature type="compositionally biased region" description="Basic and acidic residues" evidence="2">
    <location>
        <begin position="43"/>
        <end position="63"/>
    </location>
</feature>
<dbReference type="InterPro" id="IPR008406">
    <property type="entry name" value="DRM/ARP"/>
</dbReference>
<feature type="signal peptide" evidence="3">
    <location>
        <begin position="1"/>
        <end position="20"/>
    </location>
</feature>
<evidence type="ECO:0000313" key="5">
    <source>
        <dbReference type="Proteomes" id="UP000298416"/>
    </source>
</evidence>
<dbReference type="PANTHER" id="PTHR33565:SF1">
    <property type="entry name" value="DORMANCY-ASSOCIATED PROTEIN HOMOLOG 3"/>
    <property type="match status" value="1"/>
</dbReference>
<reference evidence="4" key="2">
    <citation type="submission" date="2020-08" db="EMBL/GenBank/DDBJ databases">
        <title>Plant Genome Project.</title>
        <authorList>
            <person name="Zhang R.-G."/>
        </authorList>
    </citation>
    <scope>NUCLEOTIDE SEQUENCE</scope>
    <source>
        <strain evidence="4">Huo1</strain>
        <tissue evidence="4">Leaf</tissue>
    </source>
</reference>
<dbReference type="EMBL" id="PNBA02000004">
    <property type="protein sequence ID" value="KAG6427318.1"/>
    <property type="molecule type" value="Genomic_DNA"/>
</dbReference>
<name>A0A8X9A3S1_SALSN</name>
<evidence type="ECO:0000256" key="3">
    <source>
        <dbReference type="SAM" id="SignalP"/>
    </source>
</evidence>
<dbReference type="AlphaFoldDB" id="A0A8X9A3S1"/>
<keyword evidence="5" id="KW-1185">Reference proteome</keyword>